<keyword evidence="5" id="KW-0282">Flagellum</keyword>
<evidence type="ECO:0000256" key="2">
    <source>
        <dbReference type="ARBA" id="ARBA00022795"/>
    </source>
</evidence>
<dbReference type="EMBL" id="CP035492">
    <property type="protein sequence ID" value="QAY67755.1"/>
    <property type="molecule type" value="Genomic_DNA"/>
</dbReference>
<dbReference type="KEGG" id="pprt:ET464_16550"/>
<dbReference type="GO" id="GO:0005737">
    <property type="term" value="C:cytoplasm"/>
    <property type="evidence" value="ECO:0007669"/>
    <property type="project" value="UniProtKB-SubCell"/>
</dbReference>
<comment type="function">
    <text evidence="4">Acts as an anti-CsrA protein, binds CsrA and prevents it from repressing translation of its target genes, one of which is flagellin. Binds to flagellin and participates in the assembly of the flagellum.</text>
</comment>
<keyword evidence="5" id="KW-0966">Cell projection</keyword>
<keyword evidence="4" id="KW-0143">Chaperone</keyword>
<reference evidence="5 6" key="1">
    <citation type="submission" date="2019-01" db="EMBL/GenBank/DDBJ databases">
        <title>Genome sequencing of strain FW100M-2.</title>
        <authorList>
            <person name="Heo J."/>
            <person name="Kim S.-J."/>
            <person name="Kim J.-S."/>
            <person name="Hong S.-B."/>
            <person name="Kwon S.-W."/>
        </authorList>
    </citation>
    <scope>NUCLEOTIDE SEQUENCE [LARGE SCALE GENOMIC DNA]</scope>
    <source>
        <strain evidence="5 6">FW100M-2</strain>
    </source>
</reference>
<dbReference type="Proteomes" id="UP000293568">
    <property type="component" value="Chromosome"/>
</dbReference>
<name>A0A4P6EYG0_9BACL</name>
<comment type="subcellular location">
    <subcellularLocation>
        <location evidence="4">Cytoplasm</location>
    </subcellularLocation>
</comment>
<keyword evidence="2 4" id="KW-1005">Bacterial flagellum biogenesis</keyword>
<evidence type="ECO:0000256" key="1">
    <source>
        <dbReference type="ARBA" id="ARBA00022490"/>
    </source>
</evidence>
<comment type="subunit">
    <text evidence="4">Interacts with translational regulator CsrA and flagellin(s).</text>
</comment>
<dbReference type="NCBIfam" id="NF009793">
    <property type="entry name" value="PRK13285.1-1"/>
    <property type="match status" value="1"/>
</dbReference>
<evidence type="ECO:0000313" key="6">
    <source>
        <dbReference type="Proteomes" id="UP000293568"/>
    </source>
</evidence>
<dbReference type="InterPro" id="IPR024046">
    <property type="entry name" value="Flagellar_assmbl_FliW_dom_sf"/>
</dbReference>
<gene>
    <name evidence="4" type="primary">fliW</name>
    <name evidence="5" type="ORF">ET464_16550</name>
</gene>
<keyword evidence="3 4" id="KW-0810">Translation regulation</keyword>
<dbReference type="PANTHER" id="PTHR39190:SF1">
    <property type="entry name" value="FLAGELLAR ASSEMBLY FACTOR FLIW"/>
    <property type="match status" value="1"/>
</dbReference>
<protein>
    <recommendedName>
        <fullName evidence="4">Flagellar assembly factor FliW</fullName>
    </recommendedName>
</protein>
<evidence type="ECO:0000256" key="4">
    <source>
        <dbReference type="HAMAP-Rule" id="MF_01185"/>
    </source>
</evidence>
<organism evidence="5 6">
    <name type="scientific">Paenibacillus protaetiae</name>
    <dbReference type="NCBI Taxonomy" id="2509456"/>
    <lineage>
        <taxon>Bacteria</taxon>
        <taxon>Bacillati</taxon>
        <taxon>Bacillota</taxon>
        <taxon>Bacilli</taxon>
        <taxon>Bacillales</taxon>
        <taxon>Paenibacillaceae</taxon>
        <taxon>Paenibacillus</taxon>
    </lineage>
</organism>
<dbReference type="GO" id="GO:0044780">
    <property type="term" value="P:bacterial-type flagellum assembly"/>
    <property type="evidence" value="ECO:0007669"/>
    <property type="project" value="UniProtKB-UniRule"/>
</dbReference>
<dbReference type="AlphaFoldDB" id="A0A4P6EYG0"/>
<dbReference type="SUPFAM" id="SSF141457">
    <property type="entry name" value="BH3618-like"/>
    <property type="match status" value="1"/>
</dbReference>
<dbReference type="GO" id="GO:0006417">
    <property type="term" value="P:regulation of translation"/>
    <property type="evidence" value="ECO:0007669"/>
    <property type="project" value="UniProtKB-KW"/>
</dbReference>
<dbReference type="Pfam" id="PF02623">
    <property type="entry name" value="FliW"/>
    <property type="match status" value="1"/>
</dbReference>
<dbReference type="PANTHER" id="PTHR39190">
    <property type="entry name" value="FLAGELLAR ASSEMBLY FACTOR FLIW"/>
    <property type="match status" value="1"/>
</dbReference>
<dbReference type="OrthoDB" id="9801235at2"/>
<accession>A0A4P6EYG0</accession>
<evidence type="ECO:0000256" key="3">
    <source>
        <dbReference type="ARBA" id="ARBA00022845"/>
    </source>
</evidence>
<dbReference type="Gene3D" id="2.30.290.10">
    <property type="entry name" value="BH3618-like"/>
    <property type="match status" value="1"/>
</dbReference>
<proteinExistence type="inferred from homology"/>
<sequence>MKAVDAFERLQLFSERGERMSTITTTRFGELQLADYDRIYFEAGIPGFKEYKSYIKVLLEESPFMFLQSAEAGELAFILVSPFDFFPDYEFDLSESVIHELGLQSKEDVEVWNVVTVRESLEHATANLAAPIVMNKKTGQAQQYILQDAKYSIKQRLFQSKGAGGE</sequence>
<dbReference type="InterPro" id="IPR003775">
    <property type="entry name" value="Flagellar_assembly_factor_FliW"/>
</dbReference>
<keyword evidence="6" id="KW-1185">Reference proteome</keyword>
<evidence type="ECO:0000313" key="5">
    <source>
        <dbReference type="EMBL" id="QAY67755.1"/>
    </source>
</evidence>
<keyword evidence="5" id="KW-0969">Cilium</keyword>
<dbReference type="HAMAP" id="MF_01185">
    <property type="entry name" value="FliW"/>
    <property type="match status" value="1"/>
</dbReference>
<comment type="similarity">
    <text evidence="4">Belongs to the FliW family.</text>
</comment>
<keyword evidence="1 4" id="KW-0963">Cytoplasm</keyword>